<accession>A0ABW8Y9I6</accession>
<keyword evidence="3" id="KW-1185">Reference proteome</keyword>
<comment type="caution">
    <text evidence="2">The sequence shown here is derived from an EMBL/GenBank/DDBJ whole genome shotgun (WGS) entry which is preliminary data.</text>
</comment>
<dbReference type="InterPro" id="IPR002734">
    <property type="entry name" value="RibDG_C"/>
</dbReference>
<sequence>MLYTNKETQSKRKLILSMNVTQDGYLSGPNCELDWHFNAWTTEMAECLADELNKADTILFGRITFNAMSAYWSNKGVDLSSPIEDRAFAQMINSYTKLVFSKTLTHSTWNNSIMINDDPAVYIRKLKEQKGSPIMIYGSAQLVWYLIDNKLIDEFQLWVHPIKLGRGKLLFKSVSPHFLELVNTKEFRNGVVLFYYRFKQLV</sequence>
<evidence type="ECO:0000313" key="2">
    <source>
        <dbReference type="EMBL" id="MFL9836878.1"/>
    </source>
</evidence>
<organism evidence="2 3">
    <name type="scientific">Flavobacterium rhizophilum</name>
    <dbReference type="NCBI Taxonomy" id="3163296"/>
    <lineage>
        <taxon>Bacteria</taxon>
        <taxon>Pseudomonadati</taxon>
        <taxon>Bacteroidota</taxon>
        <taxon>Flavobacteriia</taxon>
        <taxon>Flavobacteriales</taxon>
        <taxon>Flavobacteriaceae</taxon>
        <taxon>Flavobacterium</taxon>
    </lineage>
</organism>
<gene>
    <name evidence="2" type="ORF">ABS768_05165</name>
</gene>
<name>A0ABW8Y9I6_9FLAO</name>
<dbReference type="Proteomes" id="UP001629059">
    <property type="component" value="Unassembled WGS sequence"/>
</dbReference>
<proteinExistence type="predicted"/>
<dbReference type="InterPro" id="IPR050765">
    <property type="entry name" value="Riboflavin_Biosynth_HTPR"/>
</dbReference>
<dbReference type="Pfam" id="PF01872">
    <property type="entry name" value="RibD_C"/>
    <property type="match status" value="1"/>
</dbReference>
<dbReference type="RefSeq" id="WP_408073906.1">
    <property type="nucleotide sequence ID" value="NZ_JBELQB010000003.1"/>
</dbReference>
<dbReference type="SUPFAM" id="SSF53597">
    <property type="entry name" value="Dihydrofolate reductase-like"/>
    <property type="match status" value="1"/>
</dbReference>
<feature type="domain" description="Bacterial bifunctional deaminase-reductase C-terminal" evidence="1">
    <location>
        <begin position="12"/>
        <end position="193"/>
    </location>
</feature>
<evidence type="ECO:0000313" key="3">
    <source>
        <dbReference type="Proteomes" id="UP001629059"/>
    </source>
</evidence>
<dbReference type="PANTHER" id="PTHR38011:SF11">
    <property type="entry name" value="2,5-DIAMINO-6-RIBOSYLAMINO-4(3H)-PYRIMIDINONE 5'-PHOSPHATE REDUCTASE"/>
    <property type="match status" value="1"/>
</dbReference>
<protein>
    <submittedName>
        <fullName evidence="2">Dihydrofolate reductase family protein</fullName>
    </submittedName>
</protein>
<dbReference type="InterPro" id="IPR024072">
    <property type="entry name" value="DHFR-like_dom_sf"/>
</dbReference>
<evidence type="ECO:0000259" key="1">
    <source>
        <dbReference type="Pfam" id="PF01872"/>
    </source>
</evidence>
<dbReference type="EMBL" id="JBELQB010000003">
    <property type="protein sequence ID" value="MFL9836878.1"/>
    <property type="molecule type" value="Genomic_DNA"/>
</dbReference>
<reference evidence="2 3" key="1">
    <citation type="submission" date="2024-06" db="EMBL/GenBank/DDBJ databases">
        <authorList>
            <person name="Kaempfer P."/>
            <person name="Viver T."/>
        </authorList>
    </citation>
    <scope>NUCLEOTIDE SEQUENCE [LARGE SCALE GENOMIC DNA]</scope>
    <source>
        <strain evidence="2 3">ST-75</strain>
    </source>
</reference>
<dbReference type="Gene3D" id="3.40.430.10">
    <property type="entry name" value="Dihydrofolate Reductase, subunit A"/>
    <property type="match status" value="1"/>
</dbReference>
<dbReference type="PANTHER" id="PTHR38011">
    <property type="entry name" value="DIHYDROFOLATE REDUCTASE FAMILY PROTEIN (AFU_ORTHOLOGUE AFUA_8G06820)"/>
    <property type="match status" value="1"/>
</dbReference>